<dbReference type="Proteomes" id="UP000198806">
    <property type="component" value="Unassembled WGS sequence"/>
</dbReference>
<evidence type="ECO:0000313" key="2">
    <source>
        <dbReference type="EMBL" id="SFO22890.1"/>
    </source>
</evidence>
<feature type="transmembrane region" description="Helical" evidence="1">
    <location>
        <begin position="88"/>
        <end position="108"/>
    </location>
</feature>
<keyword evidence="3" id="KW-1185">Reference proteome</keyword>
<dbReference type="AlphaFoldDB" id="A0A1I5FGL9"/>
<reference evidence="2 3" key="1">
    <citation type="submission" date="2016-10" db="EMBL/GenBank/DDBJ databases">
        <authorList>
            <person name="de Groot N.N."/>
        </authorList>
    </citation>
    <scope>NUCLEOTIDE SEQUENCE [LARGE SCALE GENOMIC DNA]</scope>
    <source>
        <strain evidence="2 3">DSM 1283</strain>
    </source>
</reference>
<sequence>MKKNPYVQFTKYLIDFMFLSGIIVCGGVPFIFKEAGRYIPIFKENYFPFCIIFMMAGVFALIILWNLRKMLQTVIREDPFVRENVAALKRMGSCAFIIAFIMSLRLFFVITPAALVIILVFLVAGLFSLVLSQVFDQAVTYKQENDLTI</sequence>
<gene>
    <name evidence="2" type="ORF">SAMN04489757_1148</name>
</gene>
<dbReference type="Pfam" id="PF11188">
    <property type="entry name" value="DUF2975"/>
    <property type="match status" value="1"/>
</dbReference>
<keyword evidence="1" id="KW-0472">Membrane</keyword>
<keyword evidence="1" id="KW-1133">Transmembrane helix</keyword>
<dbReference type="STRING" id="1527.SAMN04489757_1148"/>
<evidence type="ECO:0008006" key="4">
    <source>
        <dbReference type="Google" id="ProtNLM"/>
    </source>
</evidence>
<feature type="transmembrane region" description="Helical" evidence="1">
    <location>
        <begin position="114"/>
        <end position="135"/>
    </location>
</feature>
<dbReference type="OrthoDB" id="9791568at2"/>
<keyword evidence="1" id="KW-0812">Transmembrane</keyword>
<evidence type="ECO:0000256" key="1">
    <source>
        <dbReference type="SAM" id="Phobius"/>
    </source>
</evidence>
<name>A0A1I5FGL9_9FIRM</name>
<dbReference type="EMBL" id="FOWD01000014">
    <property type="protein sequence ID" value="SFO22890.1"/>
    <property type="molecule type" value="Genomic_DNA"/>
</dbReference>
<feature type="transmembrane region" description="Helical" evidence="1">
    <location>
        <begin position="12"/>
        <end position="31"/>
    </location>
</feature>
<organism evidence="2 3">
    <name type="scientific">Anaerocolumna aminovalerica</name>
    <dbReference type="NCBI Taxonomy" id="1527"/>
    <lineage>
        <taxon>Bacteria</taxon>
        <taxon>Bacillati</taxon>
        <taxon>Bacillota</taxon>
        <taxon>Clostridia</taxon>
        <taxon>Lachnospirales</taxon>
        <taxon>Lachnospiraceae</taxon>
        <taxon>Anaerocolumna</taxon>
    </lineage>
</organism>
<feature type="transmembrane region" description="Helical" evidence="1">
    <location>
        <begin position="46"/>
        <end position="67"/>
    </location>
</feature>
<dbReference type="InterPro" id="IPR021354">
    <property type="entry name" value="DUF2975"/>
</dbReference>
<protein>
    <recommendedName>
        <fullName evidence="4">DUF2975 domain-containing protein</fullName>
    </recommendedName>
</protein>
<accession>A0A1I5FGL9</accession>
<dbReference type="RefSeq" id="WP_091686402.1">
    <property type="nucleotide sequence ID" value="NZ_BAABFM010000048.1"/>
</dbReference>
<evidence type="ECO:0000313" key="3">
    <source>
        <dbReference type="Proteomes" id="UP000198806"/>
    </source>
</evidence>
<proteinExistence type="predicted"/>